<gene>
    <name evidence="1" type="ORF">Defa_19760</name>
</gene>
<evidence type="ECO:0000313" key="1">
    <source>
        <dbReference type="EMBL" id="GAB1254489.1"/>
    </source>
</evidence>
<proteinExistence type="predicted"/>
<dbReference type="EMBL" id="BAAFSG010000001">
    <property type="protein sequence ID" value="GAB1254489.1"/>
    <property type="molecule type" value="Genomic_DNA"/>
</dbReference>
<reference evidence="1 2" key="1">
    <citation type="journal article" date="2025" name="Int. J. Syst. Evol. Microbiol.">
        <title>Desulfovibrio falkowii sp. nov., Porphyromonas miyakawae sp. nov., Mediterraneibacter flintii sp. nov. and Owariibacterium komagatae gen. nov., sp. nov., isolated from human faeces.</title>
        <authorList>
            <person name="Hamaguchi T."/>
            <person name="Ohara M."/>
            <person name="Hisatomi A."/>
            <person name="Sekiguchi K."/>
            <person name="Takeda J.I."/>
            <person name="Ueyama J."/>
            <person name="Ito M."/>
            <person name="Nishiwaki H."/>
            <person name="Ogi T."/>
            <person name="Hirayama M."/>
            <person name="Ohkuma M."/>
            <person name="Sakamoto M."/>
            <person name="Ohno K."/>
        </authorList>
    </citation>
    <scope>NUCLEOTIDE SEQUENCE [LARGE SCALE GENOMIC DNA]</scope>
    <source>
        <strain evidence="1 2">13CB8C</strain>
    </source>
</reference>
<sequence length="53" mass="6000">MEGPGGLRVQLLSCTACRKASIDFKGELRLPLLRGNRRRMQGKRLFSVRIGRT</sequence>
<comment type="caution">
    <text evidence="1">The sequence shown here is derived from an EMBL/GenBank/DDBJ whole genome shotgun (WGS) entry which is preliminary data.</text>
</comment>
<accession>A0ABQ0EA05</accession>
<protein>
    <submittedName>
        <fullName evidence="1">Uncharacterized protein</fullName>
    </submittedName>
</protein>
<organism evidence="1 2">
    <name type="scientific">Desulfovibrio falkowii</name>
    <dbReference type="NCBI Taxonomy" id="3136602"/>
    <lineage>
        <taxon>Bacteria</taxon>
        <taxon>Pseudomonadati</taxon>
        <taxon>Thermodesulfobacteriota</taxon>
        <taxon>Desulfovibrionia</taxon>
        <taxon>Desulfovibrionales</taxon>
        <taxon>Desulfovibrionaceae</taxon>
        <taxon>Desulfovibrio</taxon>
    </lineage>
</organism>
<dbReference type="Proteomes" id="UP001628192">
    <property type="component" value="Unassembled WGS sequence"/>
</dbReference>
<name>A0ABQ0EA05_9BACT</name>
<evidence type="ECO:0000313" key="2">
    <source>
        <dbReference type="Proteomes" id="UP001628192"/>
    </source>
</evidence>
<keyword evidence="2" id="KW-1185">Reference proteome</keyword>